<dbReference type="GO" id="GO:0005737">
    <property type="term" value="C:cytoplasm"/>
    <property type="evidence" value="ECO:0007669"/>
    <property type="project" value="TreeGrafter"/>
</dbReference>
<dbReference type="InterPro" id="IPR029000">
    <property type="entry name" value="Cyclophilin-like_dom_sf"/>
</dbReference>
<dbReference type="InterPro" id="IPR002130">
    <property type="entry name" value="Cyclophilin-type_PPIase_dom"/>
</dbReference>
<dbReference type="SUPFAM" id="SSF50891">
    <property type="entry name" value="Cyclophilin-like"/>
    <property type="match status" value="1"/>
</dbReference>
<protein>
    <recommendedName>
        <fullName evidence="3">PPIase cyclophilin-type domain-containing protein</fullName>
    </recommendedName>
</protein>
<dbReference type="GO" id="GO:0003755">
    <property type="term" value="F:peptidyl-prolyl cis-trans isomerase activity"/>
    <property type="evidence" value="ECO:0007669"/>
    <property type="project" value="InterPro"/>
</dbReference>
<organism evidence="4 5">
    <name type="scientific">Chlamydomonas schloesseri</name>
    <dbReference type="NCBI Taxonomy" id="2026947"/>
    <lineage>
        <taxon>Eukaryota</taxon>
        <taxon>Viridiplantae</taxon>
        <taxon>Chlorophyta</taxon>
        <taxon>core chlorophytes</taxon>
        <taxon>Chlorophyceae</taxon>
        <taxon>CS clade</taxon>
        <taxon>Chlamydomonadales</taxon>
        <taxon>Chlamydomonadaceae</taxon>
        <taxon>Chlamydomonas</taxon>
    </lineage>
</organism>
<dbReference type="GO" id="GO:0016018">
    <property type="term" value="F:cyclosporin A binding"/>
    <property type="evidence" value="ECO:0007669"/>
    <property type="project" value="TreeGrafter"/>
</dbReference>
<evidence type="ECO:0000313" key="4">
    <source>
        <dbReference type="EMBL" id="KAG2446419.1"/>
    </source>
</evidence>
<name>A0A835WFP6_9CHLO</name>
<gene>
    <name evidence="4" type="ORF">HYH02_008412</name>
</gene>
<dbReference type="OrthoDB" id="193499at2759"/>
<evidence type="ECO:0000256" key="1">
    <source>
        <dbReference type="ARBA" id="ARBA00007365"/>
    </source>
</evidence>
<feature type="region of interest" description="Disordered" evidence="2">
    <location>
        <begin position="53"/>
        <end position="87"/>
    </location>
</feature>
<dbReference type="PANTHER" id="PTHR11071:SF561">
    <property type="entry name" value="PEPTIDYL-PROLYL CIS-TRANS ISOMERASE D-RELATED"/>
    <property type="match status" value="1"/>
</dbReference>
<dbReference type="Proteomes" id="UP000613740">
    <property type="component" value="Unassembled WGS sequence"/>
</dbReference>
<reference evidence="4" key="1">
    <citation type="journal article" date="2020" name="bioRxiv">
        <title>Comparative genomics of Chlamydomonas.</title>
        <authorList>
            <person name="Craig R.J."/>
            <person name="Hasan A.R."/>
            <person name="Ness R.W."/>
            <person name="Keightley P.D."/>
        </authorList>
    </citation>
    <scope>NUCLEOTIDE SEQUENCE</scope>
    <source>
        <strain evidence="4">CCAP 11/173</strain>
    </source>
</reference>
<proteinExistence type="inferred from homology"/>
<evidence type="ECO:0000313" key="5">
    <source>
        <dbReference type="Proteomes" id="UP000613740"/>
    </source>
</evidence>
<dbReference type="PANTHER" id="PTHR11071">
    <property type="entry name" value="PEPTIDYL-PROLYL CIS-TRANS ISOMERASE"/>
    <property type="match status" value="1"/>
</dbReference>
<sequence length="333" mass="34585">MVASQAPAVVPSLCHGLWRSWLAHRSLEASGVVVGPLGRRAFHTSRTCHGTLGQRYQQPQQRPPSSAPAAPGTAESTVARNGGHLSSFGGDSSPAAQAFLRTQWPWLAALGFGAAGALAYSVVREPSVTQRVWLEFGVDGQPVGVVVVGLHGSDAPHTADNFEALAAHRPGFGYAGVPVHRVMHGWSVWSGDVTRGDGSGGVSAYGPSLPLEAWGAKHRRGTLSMVLDEDNRLRSQFFFTLVTTPALDRKAAAVGRVLEGIEVLDRISKLPTVESQDGRPRQDVRILRCGVGEEPAAAGALHKAAGQAAGEAGAGSVAGRAPVSGAAGKSIKA</sequence>
<dbReference type="Gene3D" id="2.40.100.10">
    <property type="entry name" value="Cyclophilin-like"/>
    <property type="match status" value="1"/>
</dbReference>
<comment type="similarity">
    <text evidence="1">Belongs to the cyclophilin-type PPIase family.</text>
</comment>
<dbReference type="PRINTS" id="PR00153">
    <property type="entry name" value="CSAPPISMRASE"/>
</dbReference>
<feature type="domain" description="PPIase cyclophilin-type" evidence="3">
    <location>
        <begin position="133"/>
        <end position="291"/>
    </location>
</feature>
<dbReference type="Pfam" id="PF00160">
    <property type="entry name" value="Pro_isomerase"/>
    <property type="match status" value="1"/>
</dbReference>
<dbReference type="AlphaFoldDB" id="A0A835WFP6"/>
<feature type="compositionally biased region" description="Low complexity" evidence="2">
    <location>
        <begin position="311"/>
        <end position="321"/>
    </location>
</feature>
<dbReference type="EMBL" id="JAEHOD010000026">
    <property type="protein sequence ID" value="KAG2446419.1"/>
    <property type="molecule type" value="Genomic_DNA"/>
</dbReference>
<dbReference type="PROSITE" id="PS50072">
    <property type="entry name" value="CSA_PPIASE_2"/>
    <property type="match status" value="1"/>
</dbReference>
<dbReference type="GO" id="GO:0006457">
    <property type="term" value="P:protein folding"/>
    <property type="evidence" value="ECO:0007669"/>
    <property type="project" value="TreeGrafter"/>
</dbReference>
<accession>A0A835WFP6</accession>
<evidence type="ECO:0000256" key="2">
    <source>
        <dbReference type="SAM" id="MobiDB-lite"/>
    </source>
</evidence>
<feature type="region of interest" description="Disordered" evidence="2">
    <location>
        <begin position="311"/>
        <end position="333"/>
    </location>
</feature>
<comment type="caution">
    <text evidence="4">The sequence shown here is derived from an EMBL/GenBank/DDBJ whole genome shotgun (WGS) entry which is preliminary data.</text>
</comment>
<evidence type="ECO:0000259" key="3">
    <source>
        <dbReference type="PROSITE" id="PS50072"/>
    </source>
</evidence>
<keyword evidence="5" id="KW-1185">Reference proteome</keyword>